<protein>
    <submittedName>
        <fullName evidence="9">Uncharacterized protein</fullName>
    </submittedName>
</protein>
<dbReference type="PANTHER" id="PTHR42643:SF38">
    <property type="entry name" value="IONOTROPIC RECEPTOR 100A"/>
    <property type="match status" value="1"/>
</dbReference>
<keyword evidence="5 8" id="KW-0472">Membrane</keyword>
<keyword evidence="6" id="KW-0675">Receptor</keyword>
<dbReference type="SUPFAM" id="SSF53850">
    <property type="entry name" value="Periplasmic binding protein-like II"/>
    <property type="match status" value="1"/>
</dbReference>
<feature type="transmembrane region" description="Helical" evidence="8">
    <location>
        <begin position="335"/>
        <end position="353"/>
    </location>
</feature>
<evidence type="ECO:0000256" key="6">
    <source>
        <dbReference type="ARBA" id="ARBA00023170"/>
    </source>
</evidence>
<name>A0ABQ9I4E2_9NEOP</name>
<reference evidence="9 10" key="1">
    <citation type="submission" date="2023-02" db="EMBL/GenBank/DDBJ databases">
        <title>LHISI_Scaffold_Assembly.</title>
        <authorList>
            <person name="Stuart O.P."/>
            <person name="Cleave R."/>
            <person name="Magrath M.J.L."/>
            <person name="Mikheyev A.S."/>
        </authorList>
    </citation>
    <scope>NUCLEOTIDE SEQUENCE [LARGE SCALE GENOMIC DNA]</scope>
    <source>
        <strain evidence="9">Daus_M_001</strain>
        <tissue evidence="9">Leg muscle</tissue>
    </source>
</reference>
<evidence type="ECO:0000256" key="2">
    <source>
        <dbReference type="ARBA" id="ARBA00022475"/>
    </source>
</evidence>
<accession>A0ABQ9I4E2</accession>
<organism evidence="9 10">
    <name type="scientific">Dryococelus australis</name>
    <dbReference type="NCBI Taxonomy" id="614101"/>
    <lineage>
        <taxon>Eukaryota</taxon>
        <taxon>Metazoa</taxon>
        <taxon>Ecdysozoa</taxon>
        <taxon>Arthropoda</taxon>
        <taxon>Hexapoda</taxon>
        <taxon>Insecta</taxon>
        <taxon>Pterygota</taxon>
        <taxon>Neoptera</taxon>
        <taxon>Polyneoptera</taxon>
        <taxon>Phasmatodea</taxon>
        <taxon>Verophasmatodea</taxon>
        <taxon>Anareolatae</taxon>
        <taxon>Phasmatidae</taxon>
        <taxon>Eurycanthinae</taxon>
        <taxon>Dryococelus</taxon>
    </lineage>
</organism>
<proteinExistence type="predicted"/>
<keyword evidence="2" id="KW-1003">Cell membrane</keyword>
<evidence type="ECO:0000256" key="5">
    <source>
        <dbReference type="ARBA" id="ARBA00023136"/>
    </source>
</evidence>
<evidence type="ECO:0000256" key="3">
    <source>
        <dbReference type="ARBA" id="ARBA00022692"/>
    </source>
</evidence>
<dbReference type="Gene3D" id="3.40.190.10">
    <property type="entry name" value="Periplasmic binding protein-like II"/>
    <property type="match status" value="1"/>
</dbReference>
<comment type="subcellular location">
    <subcellularLocation>
        <location evidence="1">Cell membrane</location>
        <topology evidence="1">Multi-pass membrane protein</topology>
    </subcellularLocation>
</comment>
<evidence type="ECO:0000256" key="8">
    <source>
        <dbReference type="SAM" id="Phobius"/>
    </source>
</evidence>
<evidence type="ECO:0000313" key="10">
    <source>
        <dbReference type="Proteomes" id="UP001159363"/>
    </source>
</evidence>
<dbReference type="EMBL" id="JARBHB010000003">
    <property type="protein sequence ID" value="KAJ8891114.1"/>
    <property type="molecule type" value="Genomic_DNA"/>
</dbReference>
<evidence type="ECO:0000256" key="1">
    <source>
        <dbReference type="ARBA" id="ARBA00004651"/>
    </source>
</evidence>
<evidence type="ECO:0000313" key="9">
    <source>
        <dbReference type="EMBL" id="KAJ8891114.1"/>
    </source>
</evidence>
<keyword evidence="4 8" id="KW-1133">Transmembrane helix</keyword>
<evidence type="ECO:0000256" key="7">
    <source>
        <dbReference type="ARBA" id="ARBA00023180"/>
    </source>
</evidence>
<evidence type="ECO:0000256" key="4">
    <source>
        <dbReference type="ARBA" id="ARBA00022989"/>
    </source>
</evidence>
<sequence>MEATAVKHLIKNFNLPICIWNMDLNVNYSKNFSNTTSLNLSEKTAQSEAYVFLVKDHDELMEYLNKRQSVEVLWNVEAVYLIIFKKTSYLDNRQIWKRVVRELLQKLWKDYAILKVFVTRFVLYMDIESRVLTYNPFIKTNKKVMGKLCSWKMDDREPVNCGKFRNKLEDMHRYPLKVDFFSVNITAEYVGTTNVSKTTSRSFYGRDAMVLQTLETVMNFTAVIQQPRGNELLGYESNGTVNGALGDLTEGRSDVAMNGRYVQAHEIKAFKFLSLGFDMDHVCVIVPKGSDIPPYLVFMKCFGFKVWCSFAMSYIVSHITWFLIMKALEFRSHTLTALVDTLTIFMSMPLAWFTKMPYSSQRILVSSWILSSIVSMNIFQCTLIEVVTKHSAYPDIDTLQELDKSDLSIAANQEMLFTFYQTGNLLMDRLHKKVFLANDSTVSQVGVDNNVAFLESCKNAAVLLEIYNKLHKILHIVSESPRTYLISYAIPRISPYEQEFNKHIMAMKESGILKKWHRDGYYKHTLPLKLKYSFSKKIFQPLVLSDIQVPLVFWLFSVIMSSVVFLLECGSNAVVHN</sequence>
<keyword evidence="7" id="KW-0325">Glycoprotein</keyword>
<dbReference type="PANTHER" id="PTHR42643">
    <property type="entry name" value="IONOTROPIC RECEPTOR 20A-RELATED"/>
    <property type="match status" value="1"/>
</dbReference>
<keyword evidence="10" id="KW-1185">Reference proteome</keyword>
<feature type="transmembrane region" description="Helical" evidence="8">
    <location>
        <begin position="302"/>
        <end position="323"/>
    </location>
</feature>
<comment type="caution">
    <text evidence="9">The sequence shown here is derived from an EMBL/GenBank/DDBJ whole genome shotgun (WGS) entry which is preliminary data.</text>
</comment>
<dbReference type="Proteomes" id="UP001159363">
    <property type="component" value="Chromosome 3"/>
</dbReference>
<dbReference type="InterPro" id="IPR052192">
    <property type="entry name" value="Insect_Ionotropic_Sensory_Rcpt"/>
</dbReference>
<keyword evidence="3 8" id="KW-0812">Transmembrane</keyword>
<gene>
    <name evidence="9" type="ORF">PR048_010625</name>
</gene>